<comment type="caution">
    <text evidence="3">The sequence shown here is derived from an EMBL/GenBank/DDBJ whole genome shotgun (WGS) entry which is preliminary data.</text>
</comment>
<keyword evidence="2" id="KW-0732">Signal</keyword>
<keyword evidence="1" id="KW-0472">Membrane</keyword>
<evidence type="ECO:0000313" key="3">
    <source>
        <dbReference type="EMBL" id="MCM4080369.1"/>
    </source>
</evidence>
<proteinExistence type="predicted"/>
<evidence type="ECO:0000256" key="1">
    <source>
        <dbReference type="SAM" id="Phobius"/>
    </source>
</evidence>
<accession>A0ABT0Y2V0</accession>
<dbReference type="RefSeq" id="WP_251800165.1">
    <property type="nucleotide sequence ID" value="NZ_JAMQOL010000031.1"/>
</dbReference>
<name>A0ABT0Y2V0_9ACTN</name>
<protein>
    <submittedName>
        <fullName evidence="3">Uncharacterized protein</fullName>
    </submittedName>
</protein>
<keyword evidence="1" id="KW-1133">Transmembrane helix</keyword>
<reference evidence="3 4" key="1">
    <citation type="submission" date="2022-06" db="EMBL/GenBank/DDBJ databases">
        <title>Actinoplanes abujensis sp. nov., isolated from Nigerian arid soil.</title>
        <authorList>
            <person name="Ding P."/>
        </authorList>
    </citation>
    <scope>NUCLEOTIDE SEQUENCE [LARGE SCALE GENOMIC DNA]</scope>
    <source>
        <strain evidence="4">TRM88002</strain>
    </source>
</reference>
<evidence type="ECO:0000313" key="4">
    <source>
        <dbReference type="Proteomes" id="UP001523216"/>
    </source>
</evidence>
<feature type="chain" id="PRO_5045130696" evidence="2">
    <location>
        <begin position="29"/>
        <end position="217"/>
    </location>
</feature>
<keyword evidence="1" id="KW-0812">Transmembrane</keyword>
<organism evidence="3 4">
    <name type="scientific">Paractinoplanes hotanensis</name>
    <dbReference type="NCBI Taxonomy" id="2906497"/>
    <lineage>
        <taxon>Bacteria</taxon>
        <taxon>Bacillati</taxon>
        <taxon>Actinomycetota</taxon>
        <taxon>Actinomycetes</taxon>
        <taxon>Micromonosporales</taxon>
        <taxon>Micromonosporaceae</taxon>
        <taxon>Paractinoplanes</taxon>
    </lineage>
</organism>
<dbReference type="EMBL" id="JAMQOL010000031">
    <property type="protein sequence ID" value="MCM4080369.1"/>
    <property type="molecule type" value="Genomic_DNA"/>
</dbReference>
<evidence type="ECO:0000256" key="2">
    <source>
        <dbReference type="SAM" id="SignalP"/>
    </source>
</evidence>
<feature type="transmembrane region" description="Helical" evidence="1">
    <location>
        <begin position="191"/>
        <end position="213"/>
    </location>
</feature>
<dbReference type="Proteomes" id="UP001523216">
    <property type="component" value="Unassembled WGS sequence"/>
</dbReference>
<sequence length="217" mass="22619">MKRFVSAAGVVAMTAALAIGLAPGAALAAEAAPKPAAKPTNIQIAGKDIDETIVITVLSSKRLFGSLLSEVNWMASARPQTTALKADKLGPKYTVTVLANKTALQKYELFPMAVGGPRAHRPASQPGNKKVTDGWFYGRLTMSETLRVSGVPLKAKPDVVGGIGGGVGEDLDAAAQESADAAQVLGEMRRLYLLNGGVLMIILVGLAGIAFLIRRRV</sequence>
<feature type="signal peptide" evidence="2">
    <location>
        <begin position="1"/>
        <end position="28"/>
    </location>
</feature>
<gene>
    <name evidence="3" type="ORF">LXN57_22570</name>
</gene>
<keyword evidence="4" id="KW-1185">Reference proteome</keyword>